<dbReference type="SUPFAM" id="SSF50129">
    <property type="entry name" value="GroES-like"/>
    <property type="match status" value="1"/>
</dbReference>
<sequence>MAPLSNLPAPVASTLEAITQNSTPGFVANFSEDIVFNDDGKAQRGIEALRKWHVEALIGHRATIDLRGGVSLGEHTIVHLIMDGDFEADYNIAEPIPLYFDFTVTNNTITALTITSHDPVMNTVSISAPNDKDPISAIMSSRRPQMPLSEGWVKVKLQAVGLNYHDIFTMRGFISYPVTEPLVLGCEGTGTLADGTEVLIFPLMGDADFKGDETLDPQRHVFSEKVDGTLAEYVNVPKRNIVVKPRDMSTEAAAVMGIAWLTAYRMLFTKSDLRAGQTMLVQGSSGGVTTALIQLGTAAGMRVWCTGRTAAKRELGLKLGAEKAFSSGETLPEKVDAVFDTSGEVTWKHSVDSVKIGGTVVTCGGHSGMFVPMEVSRVFVEQLTIKGSYLGTLEEFKDLIAFVVSKSIKPHIGATLPMAKTAEGFRMMFEGKTDGKVVVTM</sequence>
<evidence type="ECO:0000259" key="1">
    <source>
        <dbReference type="SMART" id="SM00829"/>
    </source>
</evidence>
<dbReference type="Pfam" id="PF08240">
    <property type="entry name" value="ADH_N"/>
    <property type="match status" value="1"/>
</dbReference>
<evidence type="ECO:0000313" key="3">
    <source>
        <dbReference type="Proteomes" id="UP000664132"/>
    </source>
</evidence>
<dbReference type="OrthoDB" id="201656at2759"/>
<evidence type="ECO:0000313" key="2">
    <source>
        <dbReference type="EMBL" id="KAG4417220.1"/>
    </source>
</evidence>
<protein>
    <recommendedName>
        <fullName evidence="1">Enoyl reductase (ER) domain-containing protein</fullName>
    </recommendedName>
</protein>
<dbReference type="GO" id="GO:0016491">
    <property type="term" value="F:oxidoreductase activity"/>
    <property type="evidence" value="ECO:0007669"/>
    <property type="project" value="InterPro"/>
</dbReference>
<feature type="domain" description="Enoyl reductase (ER)" evidence="1">
    <location>
        <begin position="133"/>
        <end position="439"/>
    </location>
</feature>
<dbReference type="SUPFAM" id="SSF51735">
    <property type="entry name" value="NAD(P)-binding Rossmann-fold domains"/>
    <property type="match status" value="1"/>
</dbReference>
<dbReference type="Gene3D" id="3.10.450.50">
    <property type="match status" value="1"/>
</dbReference>
<dbReference type="InterPro" id="IPR032710">
    <property type="entry name" value="NTF2-like_dom_sf"/>
</dbReference>
<dbReference type="PANTHER" id="PTHR45033">
    <property type="match status" value="1"/>
</dbReference>
<dbReference type="InterPro" id="IPR013154">
    <property type="entry name" value="ADH-like_N"/>
</dbReference>
<dbReference type="Gene3D" id="3.40.50.720">
    <property type="entry name" value="NAD(P)-binding Rossmann-like Domain"/>
    <property type="match status" value="1"/>
</dbReference>
<dbReference type="SUPFAM" id="SSF54427">
    <property type="entry name" value="NTF2-like"/>
    <property type="match status" value="1"/>
</dbReference>
<name>A0A8H7W4T8_9HELO</name>
<dbReference type="Gene3D" id="3.90.180.10">
    <property type="entry name" value="Medium-chain alcohol dehydrogenases, catalytic domain"/>
    <property type="match status" value="1"/>
</dbReference>
<dbReference type="PANTHER" id="PTHR45033:SF3">
    <property type="entry name" value="DEHYDROGENASE, PUTATIVE (AFU_ORTHOLOGUE AFUA_2G13270)-RELATED"/>
    <property type="match status" value="1"/>
</dbReference>
<dbReference type="Pfam" id="PF00107">
    <property type="entry name" value="ADH_zinc_N"/>
    <property type="match status" value="1"/>
</dbReference>
<comment type="caution">
    <text evidence="2">The sequence shown here is derived from an EMBL/GenBank/DDBJ whole genome shotgun (WGS) entry which is preliminary data.</text>
</comment>
<dbReference type="SMART" id="SM00829">
    <property type="entry name" value="PKS_ER"/>
    <property type="match status" value="1"/>
</dbReference>
<reference evidence="2" key="1">
    <citation type="submission" date="2021-02" db="EMBL/GenBank/DDBJ databases">
        <title>Genome sequence Cadophora malorum strain M34.</title>
        <authorList>
            <person name="Stefanovic E."/>
            <person name="Vu D."/>
            <person name="Scully C."/>
            <person name="Dijksterhuis J."/>
            <person name="Roader J."/>
            <person name="Houbraken J."/>
        </authorList>
    </citation>
    <scope>NUCLEOTIDE SEQUENCE</scope>
    <source>
        <strain evidence="2">M34</strain>
    </source>
</reference>
<dbReference type="InterPro" id="IPR036291">
    <property type="entry name" value="NAD(P)-bd_dom_sf"/>
</dbReference>
<dbReference type="InterPro" id="IPR011032">
    <property type="entry name" value="GroES-like_sf"/>
</dbReference>
<accession>A0A8H7W4T8</accession>
<proteinExistence type="predicted"/>
<dbReference type="AlphaFoldDB" id="A0A8H7W4T8"/>
<gene>
    <name evidence="2" type="ORF">IFR04_009669</name>
</gene>
<keyword evidence="3" id="KW-1185">Reference proteome</keyword>
<dbReference type="InterPro" id="IPR013149">
    <property type="entry name" value="ADH-like_C"/>
</dbReference>
<dbReference type="EMBL" id="JAFJYH010000161">
    <property type="protein sequence ID" value="KAG4417220.1"/>
    <property type="molecule type" value="Genomic_DNA"/>
</dbReference>
<dbReference type="InterPro" id="IPR020843">
    <property type="entry name" value="ER"/>
</dbReference>
<dbReference type="Proteomes" id="UP000664132">
    <property type="component" value="Unassembled WGS sequence"/>
</dbReference>
<dbReference type="InterPro" id="IPR052711">
    <property type="entry name" value="Zinc_ADH-like"/>
</dbReference>
<organism evidence="2 3">
    <name type="scientific">Cadophora malorum</name>
    <dbReference type="NCBI Taxonomy" id="108018"/>
    <lineage>
        <taxon>Eukaryota</taxon>
        <taxon>Fungi</taxon>
        <taxon>Dikarya</taxon>
        <taxon>Ascomycota</taxon>
        <taxon>Pezizomycotina</taxon>
        <taxon>Leotiomycetes</taxon>
        <taxon>Helotiales</taxon>
        <taxon>Ploettnerulaceae</taxon>
        <taxon>Cadophora</taxon>
    </lineage>
</organism>